<keyword evidence="1" id="KW-1133">Transmembrane helix</keyword>
<dbReference type="Proteomes" id="UP000594681">
    <property type="component" value="Chromosome"/>
</dbReference>
<reference evidence="2 3" key="1">
    <citation type="submission" date="2020-11" db="EMBL/GenBank/DDBJ databases">
        <title>Corynebacterium sp. ZJ-599.</title>
        <authorList>
            <person name="Zhou J."/>
        </authorList>
    </citation>
    <scope>NUCLEOTIDE SEQUENCE [LARGE SCALE GENOMIC DNA]</scope>
    <source>
        <strain evidence="2 3">ZJ-599</strain>
    </source>
</reference>
<evidence type="ECO:0000313" key="3">
    <source>
        <dbReference type="Proteomes" id="UP000594681"/>
    </source>
</evidence>
<protein>
    <submittedName>
        <fullName evidence="2">Uncharacterized protein</fullName>
    </submittedName>
</protein>
<name>A0A7T0KFW7_9CORY</name>
<feature type="transmembrane region" description="Helical" evidence="1">
    <location>
        <begin position="29"/>
        <end position="49"/>
    </location>
</feature>
<evidence type="ECO:0000256" key="1">
    <source>
        <dbReference type="SAM" id="Phobius"/>
    </source>
</evidence>
<feature type="transmembrane region" description="Helical" evidence="1">
    <location>
        <begin position="55"/>
        <end position="75"/>
    </location>
</feature>
<feature type="transmembrane region" description="Helical" evidence="1">
    <location>
        <begin position="6"/>
        <end position="22"/>
    </location>
</feature>
<dbReference type="EMBL" id="CP064954">
    <property type="protein sequence ID" value="QPK80015.1"/>
    <property type="molecule type" value="Genomic_DNA"/>
</dbReference>
<dbReference type="KEGG" id="cliz:G7Y31_04805"/>
<evidence type="ECO:0000313" key="2">
    <source>
        <dbReference type="EMBL" id="QPK80015.1"/>
    </source>
</evidence>
<keyword evidence="1" id="KW-0812">Transmembrane</keyword>
<dbReference type="AlphaFoldDB" id="A0A7T0KFW7"/>
<proteinExistence type="predicted"/>
<keyword evidence="3" id="KW-1185">Reference proteome</keyword>
<accession>A0A7T0KFW7</accession>
<gene>
    <name evidence="2" type="ORF">G7Y31_04805</name>
</gene>
<keyword evidence="1" id="KW-0472">Membrane</keyword>
<dbReference type="RefSeq" id="WP_165009118.1">
    <property type="nucleotide sequence ID" value="NZ_CP064954.1"/>
</dbReference>
<sequence>MPGSLVTIIGLPIITWGLLYARRQTTARWVFGVAVVATGFAAVLLLALLCGWDSSWIDVLSVASVAMYGVVLLMVGVKARSGSGRAGQG</sequence>
<organism evidence="2 3">
    <name type="scientific">Corynebacterium lizhenjunii</name>
    <dbReference type="NCBI Taxonomy" id="2709394"/>
    <lineage>
        <taxon>Bacteria</taxon>
        <taxon>Bacillati</taxon>
        <taxon>Actinomycetota</taxon>
        <taxon>Actinomycetes</taxon>
        <taxon>Mycobacteriales</taxon>
        <taxon>Corynebacteriaceae</taxon>
        <taxon>Corynebacterium</taxon>
    </lineage>
</organism>